<dbReference type="InterPro" id="IPR055065">
    <property type="entry name" value="OB_MCM10"/>
</dbReference>
<protein>
    <recommendedName>
        <fullName evidence="3">Protein MCM10 homolog</fullName>
    </recommendedName>
</protein>
<accession>A0A8K0K067</accession>
<organism evidence="11 12">
    <name type="scientific">Ladona fulva</name>
    <name type="common">Scarce chaser dragonfly</name>
    <name type="synonym">Libellula fulva</name>
    <dbReference type="NCBI Taxonomy" id="123851"/>
    <lineage>
        <taxon>Eukaryota</taxon>
        <taxon>Metazoa</taxon>
        <taxon>Ecdysozoa</taxon>
        <taxon>Arthropoda</taxon>
        <taxon>Hexapoda</taxon>
        <taxon>Insecta</taxon>
        <taxon>Pterygota</taxon>
        <taxon>Palaeoptera</taxon>
        <taxon>Odonata</taxon>
        <taxon>Epiprocta</taxon>
        <taxon>Anisoptera</taxon>
        <taxon>Libelluloidea</taxon>
        <taxon>Libellulidae</taxon>
        <taxon>Ladona</taxon>
    </lineage>
</organism>
<comment type="caution">
    <text evidence="11">The sequence shown here is derived from an EMBL/GenBank/DDBJ whole genome shotgun (WGS) entry which is preliminary data.</text>
</comment>
<gene>
    <name evidence="11" type="ORF">J437_LFUL002563</name>
</gene>
<dbReference type="GO" id="GO:0003688">
    <property type="term" value="F:DNA replication origin binding"/>
    <property type="evidence" value="ECO:0007669"/>
    <property type="project" value="TreeGrafter"/>
</dbReference>
<dbReference type="InterPro" id="IPR040184">
    <property type="entry name" value="Mcm10"/>
</dbReference>
<dbReference type="GO" id="GO:0006270">
    <property type="term" value="P:DNA replication initiation"/>
    <property type="evidence" value="ECO:0007669"/>
    <property type="project" value="InterPro"/>
</dbReference>
<feature type="domain" description="Replication factor Mcm10 C-terminal" evidence="10">
    <location>
        <begin position="365"/>
        <end position="702"/>
    </location>
</feature>
<keyword evidence="8" id="KW-0539">Nucleus</keyword>
<dbReference type="FunFam" id="2.40.50.140:FF:000174">
    <property type="entry name" value="DNA replication licensing factor mcm10"/>
    <property type="match status" value="1"/>
</dbReference>
<evidence type="ECO:0000256" key="8">
    <source>
        <dbReference type="ARBA" id="ARBA00023242"/>
    </source>
</evidence>
<evidence type="ECO:0000256" key="5">
    <source>
        <dbReference type="ARBA" id="ARBA00022723"/>
    </source>
</evidence>
<sequence length="714" mass="79024">MDNNNDSDNDMDILGKLLEESEDGESANPRDVEAGSSELAEKKSKKTESVKEEKPVRTLKLTDIFSKEELPSVVHSGDTDSSDDEENKYSQDRQLNEFGKSVKDFMKHVEESRKSSLAISTIGSTGVSKSWKAKNQLAAPESAAKKSTVESLNSDPICGIRVVNPVVSSAAFQNKLEGRKLVMMSYIQNHINNGDLNQDWVTVGVIVQKSAVQKSQKGSNYCIITLSDLKIGLKKVSLFLFSGAFKTHWKESLGTVVGILNPSVLNNRDSGTIASLSIDNAQKLMVIGKSKDFGYCRSWKKNGEKCTAFVNLGNCEYCVYHVQKEYKKFSGRSELQSPSSAKLHDLQNKVLGKNEKDEQRLQKLTDFFNDSPKIESNFIHSPQVAGNLGVSVKMKDVDRLNKLMDSPYSSPSTSMAAASTSQSVLKSDVPTRGKSVLQSLRAGEKKKEASPSQVMKNMKFSEVFVSPKLGRGVDGSVDLDFAVDKTQKNRAMSQALLWVKKNGPLKKDDPNAVKKDIKVEGNKAKRKRDEDKDGNVSNQNKSPNIDKSKDASKSAFASSFSAEKIKEIMEKSSKHTALLEIADLEAEDVYFDKLEKKEQMEEKMLSTYKLECKACKYLAFSASDLCKSEGHPIKVVNGMKRFFKCHDCGNRTISLELFPTKPCQKCGGAHWEKTAMMREKKGPALPSEKLSIRGNEEAYIGTVNDGNLNLLVPE</sequence>
<dbReference type="AlphaFoldDB" id="A0A8K0K067"/>
<keyword evidence="4" id="KW-0235">DNA replication</keyword>
<proteinExistence type="inferred from homology"/>
<dbReference type="GO" id="GO:0008270">
    <property type="term" value="F:zinc ion binding"/>
    <property type="evidence" value="ECO:0007669"/>
    <property type="project" value="UniProtKB-KW"/>
</dbReference>
<name>A0A8K0K067_LADFU</name>
<dbReference type="Gene3D" id="2.40.50.140">
    <property type="entry name" value="Nucleic acid-binding proteins"/>
    <property type="match status" value="1"/>
</dbReference>
<feature type="compositionally biased region" description="Acidic residues" evidence="9">
    <location>
        <begin position="1"/>
        <end position="11"/>
    </location>
</feature>
<dbReference type="EMBL" id="KZ308163">
    <property type="protein sequence ID" value="KAG8223513.1"/>
    <property type="molecule type" value="Genomic_DNA"/>
</dbReference>
<feature type="region of interest" description="Disordered" evidence="9">
    <location>
        <begin position="1"/>
        <end position="55"/>
    </location>
</feature>
<dbReference type="InterPro" id="IPR015408">
    <property type="entry name" value="Znf_Mcm10/DnaG"/>
</dbReference>
<dbReference type="PANTHER" id="PTHR13454:SF11">
    <property type="entry name" value="PROTEIN MCM10 HOMOLOG"/>
    <property type="match status" value="1"/>
</dbReference>
<feature type="compositionally biased region" description="Low complexity" evidence="9">
    <location>
        <begin position="406"/>
        <end position="423"/>
    </location>
</feature>
<dbReference type="Proteomes" id="UP000792457">
    <property type="component" value="Unassembled WGS sequence"/>
</dbReference>
<comment type="similarity">
    <text evidence="2">Belongs to the MCM10 family.</text>
</comment>
<keyword evidence="12" id="KW-1185">Reference proteome</keyword>
<dbReference type="GO" id="GO:0043596">
    <property type="term" value="C:nuclear replication fork"/>
    <property type="evidence" value="ECO:0007669"/>
    <property type="project" value="TreeGrafter"/>
</dbReference>
<feature type="region of interest" description="Disordered" evidence="9">
    <location>
        <begin position="71"/>
        <end position="92"/>
    </location>
</feature>
<evidence type="ECO:0000256" key="3">
    <source>
        <dbReference type="ARBA" id="ARBA00017770"/>
    </source>
</evidence>
<evidence type="ECO:0000313" key="11">
    <source>
        <dbReference type="EMBL" id="KAG8223513.1"/>
    </source>
</evidence>
<dbReference type="Pfam" id="PF22379">
    <property type="entry name" value="OB_MCM10"/>
    <property type="match status" value="1"/>
</dbReference>
<dbReference type="GO" id="GO:0003697">
    <property type="term" value="F:single-stranded DNA binding"/>
    <property type="evidence" value="ECO:0007669"/>
    <property type="project" value="InterPro"/>
</dbReference>
<dbReference type="Pfam" id="PF09329">
    <property type="entry name" value="zf-primase"/>
    <property type="match status" value="1"/>
</dbReference>
<dbReference type="Pfam" id="PF24863">
    <property type="entry name" value="zf-CCCH_Mcm10"/>
    <property type="match status" value="1"/>
</dbReference>
<evidence type="ECO:0000256" key="7">
    <source>
        <dbReference type="ARBA" id="ARBA00022833"/>
    </source>
</evidence>
<dbReference type="InterPro" id="IPR012340">
    <property type="entry name" value="NA-bd_OB-fold"/>
</dbReference>
<keyword evidence="6" id="KW-0863">Zinc-finger</keyword>
<evidence type="ECO:0000256" key="1">
    <source>
        <dbReference type="ARBA" id="ARBA00004123"/>
    </source>
</evidence>
<evidence type="ECO:0000259" key="10">
    <source>
        <dbReference type="SMART" id="SM01280"/>
    </source>
</evidence>
<feature type="compositionally biased region" description="Basic and acidic residues" evidence="9">
    <location>
        <begin position="505"/>
        <end position="534"/>
    </location>
</feature>
<dbReference type="InterPro" id="IPR056791">
    <property type="entry name" value="Znf_Mcm10_C"/>
</dbReference>
<evidence type="ECO:0000256" key="6">
    <source>
        <dbReference type="ARBA" id="ARBA00022771"/>
    </source>
</evidence>
<reference evidence="11" key="2">
    <citation type="submission" date="2017-10" db="EMBL/GenBank/DDBJ databases">
        <title>Ladona fulva Genome sequencing and assembly.</title>
        <authorList>
            <person name="Murali S."/>
            <person name="Richards S."/>
            <person name="Bandaranaike D."/>
            <person name="Bellair M."/>
            <person name="Blankenburg K."/>
            <person name="Chao H."/>
            <person name="Dinh H."/>
            <person name="Doddapaneni H."/>
            <person name="Dugan-Rocha S."/>
            <person name="Elkadiri S."/>
            <person name="Gnanaolivu R."/>
            <person name="Hernandez B."/>
            <person name="Skinner E."/>
            <person name="Javaid M."/>
            <person name="Lee S."/>
            <person name="Li M."/>
            <person name="Ming W."/>
            <person name="Munidasa M."/>
            <person name="Muniz J."/>
            <person name="Nguyen L."/>
            <person name="Hughes D."/>
            <person name="Osuji N."/>
            <person name="Pu L.-L."/>
            <person name="Puazo M."/>
            <person name="Qu C."/>
            <person name="Quiroz J."/>
            <person name="Raj R."/>
            <person name="Weissenberger G."/>
            <person name="Xin Y."/>
            <person name="Zou X."/>
            <person name="Han Y."/>
            <person name="Worley K."/>
            <person name="Muzny D."/>
            <person name="Gibbs R."/>
        </authorList>
    </citation>
    <scope>NUCLEOTIDE SEQUENCE</scope>
    <source>
        <strain evidence="11">Sampled in the wild</strain>
    </source>
</reference>
<dbReference type="OrthoDB" id="273123at2759"/>
<dbReference type="InterPro" id="IPR015411">
    <property type="entry name" value="Rep_factor_Mcm10_C"/>
</dbReference>
<feature type="region of interest" description="Disordered" evidence="9">
    <location>
        <begin position="403"/>
        <end position="432"/>
    </location>
</feature>
<evidence type="ECO:0000256" key="9">
    <source>
        <dbReference type="SAM" id="MobiDB-lite"/>
    </source>
</evidence>
<dbReference type="SMART" id="SM01280">
    <property type="entry name" value="Mcm10"/>
    <property type="match status" value="1"/>
</dbReference>
<keyword evidence="7" id="KW-0862">Zinc</keyword>
<feature type="region of interest" description="Disordered" evidence="9">
    <location>
        <begin position="503"/>
        <end position="550"/>
    </location>
</feature>
<dbReference type="Pfam" id="PF09332">
    <property type="entry name" value="Mcm10"/>
    <property type="match status" value="1"/>
</dbReference>
<reference evidence="11" key="1">
    <citation type="submission" date="2013-04" db="EMBL/GenBank/DDBJ databases">
        <authorList>
            <person name="Qu J."/>
            <person name="Murali S.C."/>
            <person name="Bandaranaike D."/>
            <person name="Bellair M."/>
            <person name="Blankenburg K."/>
            <person name="Chao H."/>
            <person name="Dinh H."/>
            <person name="Doddapaneni H."/>
            <person name="Downs B."/>
            <person name="Dugan-Rocha S."/>
            <person name="Elkadiri S."/>
            <person name="Gnanaolivu R.D."/>
            <person name="Hernandez B."/>
            <person name="Javaid M."/>
            <person name="Jayaseelan J.C."/>
            <person name="Lee S."/>
            <person name="Li M."/>
            <person name="Ming W."/>
            <person name="Munidasa M."/>
            <person name="Muniz J."/>
            <person name="Nguyen L."/>
            <person name="Ongeri F."/>
            <person name="Osuji N."/>
            <person name="Pu L.-L."/>
            <person name="Puazo M."/>
            <person name="Qu C."/>
            <person name="Quiroz J."/>
            <person name="Raj R."/>
            <person name="Weissenberger G."/>
            <person name="Xin Y."/>
            <person name="Zou X."/>
            <person name="Han Y."/>
            <person name="Richards S."/>
            <person name="Worley K."/>
            <person name="Muzny D."/>
            <person name="Gibbs R."/>
        </authorList>
    </citation>
    <scope>NUCLEOTIDE SEQUENCE</scope>
    <source>
        <strain evidence="11">Sampled in the wild</strain>
    </source>
</reference>
<feature type="compositionally biased region" description="Basic and acidic residues" evidence="9">
    <location>
        <begin position="28"/>
        <end position="55"/>
    </location>
</feature>
<evidence type="ECO:0000313" key="12">
    <source>
        <dbReference type="Proteomes" id="UP000792457"/>
    </source>
</evidence>
<evidence type="ECO:0000256" key="4">
    <source>
        <dbReference type="ARBA" id="ARBA00022705"/>
    </source>
</evidence>
<evidence type="ECO:0000256" key="2">
    <source>
        <dbReference type="ARBA" id="ARBA00009679"/>
    </source>
</evidence>
<comment type="subcellular location">
    <subcellularLocation>
        <location evidence="1">Nucleus</location>
    </subcellularLocation>
</comment>
<dbReference type="PANTHER" id="PTHR13454">
    <property type="entry name" value="PROTEIN MCM10 HOMOLOG"/>
    <property type="match status" value="1"/>
</dbReference>
<keyword evidence="5" id="KW-0479">Metal-binding</keyword>